<protein>
    <recommendedName>
        <fullName evidence="3">DUF4054 domain-containing protein</fullName>
    </recommendedName>
</protein>
<organism evidence="1 2">
    <name type="scientific">Lactobacillus helveticus</name>
    <name type="common">Lactobacillus suntoryeus</name>
    <dbReference type="NCBI Taxonomy" id="1587"/>
    <lineage>
        <taxon>Bacteria</taxon>
        <taxon>Bacillati</taxon>
        <taxon>Bacillota</taxon>
        <taxon>Bacilli</taxon>
        <taxon>Lactobacillales</taxon>
        <taxon>Lactobacillaceae</taxon>
        <taxon>Lactobacillus</taxon>
    </lineage>
</organism>
<accession>A0A386RDV8</accession>
<evidence type="ECO:0000313" key="2">
    <source>
        <dbReference type="Proteomes" id="UP000267794"/>
    </source>
</evidence>
<gene>
    <name evidence="1" type="ORF">BC335_0947</name>
</gene>
<evidence type="ECO:0008006" key="3">
    <source>
        <dbReference type="Google" id="ProtNLM"/>
    </source>
</evidence>
<dbReference type="EMBL" id="CP017982">
    <property type="protein sequence ID" value="AYE61435.1"/>
    <property type="molecule type" value="Genomic_DNA"/>
</dbReference>
<reference evidence="1 2" key="1">
    <citation type="submission" date="2016-10" db="EMBL/GenBank/DDBJ databases">
        <title>Complete genomic sequencing of Lactobacillus helveticus LH99 and comparative genome analysis.</title>
        <authorList>
            <person name="Li N."/>
            <person name="You C."/>
            <person name="Liu Z."/>
        </authorList>
    </citation>
    <scope>NUCLEOTIDE SEQUENCE [LARGE SCALE GENOMIC DNA]</scope>
    <source>
        <strain evidence="1 2">LH99</strain>
    </source>
</reference>
<sequence>MNTADEVTPDVLRTIGDSLISKKMSDETLTALIDQATLIAESDGMPEQVKVRDKTIPVLRMATIDMALHLVTVIGKSGQGVLSEKVDVLERHYADVSDRGWLNSSKWGQLYMWLYRRYGEGSTPRIAVIPH</sequence>
<dbReference type="Proteomes" id="UP000267794">
    <property type="component" value="Chromosome"/>
</dbReference>
<evidence type="ECO:0000313" key="1">
    <source>
        <dbReference type="EMBL" id="AYE61435.1"/>
    </source>
</evidence>
<dbReference type="AlphaFoldDB" id="A0A386RDV8"/>
<dbReference type="RefSeq" id="WP_120357350.1">
    <property type="nucleotide sequence ID" value="NZ_CP017982.1"/>
</dbReference>
<name>A0A386RDV8_LACHE</name>
<proteinExistence type="predicted"/>